<organism evidence="1 2">
    <name type="scientific">Babesia caballi</name>
    <dbReference type="NCBI Taxonomy" id="5871"/>
    <lineage>
        <taxon>Eukaryota</taxon>
        <taxon>Sar</taxon>
        <taxon>Alveolata</taxon>
        <taxon>Apicomplexa</taxon>
        <taxon>Aconoidasida</taxon>
        <taxon>Piroplasmida</taxon>
        <taxon>Babesiidae</taxon>
        <taxon>Babesia</taxon>
    </lineage>
</organism>
<name>A0AAV4LZ71_BABCB</name>
<protein>
    <submittedName>
        <fullName evidence="1">DNA double-strand break repair rad50 ATPase, putative</fullName>
    </submittedName>
</protein>
<dbReference type="AlphaFoldDB" id="A0AAV4LZ71"/>
<comment type="caution">
    <text evidence="1">The sequence shown here is derived from an EMBL/GenBank/DDBJ whole genome shotgun (WGS) entry which is preliminary data.</text>
</comment>
<reference evidence="1 2" key="1">
    <citation type="submission" date="2021-06" db="EMBL/GenBank/DDBJ databases">
        <title>Genome sequence of Babesia caballi.</title>
        <authorList>
            <person name="Yamagishi J."/>
            <person name="Kidaka T."/>
            <person name="Ochi A."/>
        </authorList>
    </citation>
    <scope>NUCLEOTIDE SEQUENCE [LARGE SCALE GENOMIC DNA]</scope>
    <source>
        <strain evidence="1">USDA-D6B2</strain>
    </source>
</reference>
<dbReference type="Proteomes" id="UP001497744">
    <property type="component" value="Unassembled WGS sequence"/>
</dbReference>
<dbReference type="RefSeq" id="XP_067717463.1">
    <property type="nucleotide sequence ID" value="XM_067861362.1"/>
</dbReference>
<gene>
    <name evidence="1" type="ORF">BcabD6B2_48290</name>
</gene>
<accession>A0AAV4LZ71</accession>
<dbReference type="EMBL" id="BPLF01000004">
    <property type="protein sequence ID" value="GIX65394.1"/>
    <property type="molecule type" value="Genomic_DNA"/>
</dbReference>
<keyword evidence="2" id="KW-1185">Reference proteome</keyword>
<evidence type="ECO:0000313" key="2">
    <source>
        <dbReference type="Proteomes" id="UP001497744"/>
    </source>
</evidence>
<sequence length="449" mass="50422">MFPPLQRRFYSTGLDVFVRNVNRYRLLSAEDKRKLLGAHRLKGVPESTVKSVESAIGLGTESASVPSPASATTAQAPASRLIAAELQRLKGRASGSGRLQGRSRPIGVGVSQFFMGIDPNTPPEPYDITSPLFGEEREADTLVADVQKAAAYDDIQSMLASVRPTPQGVLTDRFIDVMARAIEHNLSRIERPVLCNELSDFQSSYAMQRATLRNLLVNRCTRNAFDETRVERFLDRLRFSDQRLDAPLPPEVLEPLVAFRGLASYSFDPCTRLSQKLHNMQRLVRAIVDGDEPFLRALGTFAECSAGPPSKYPFRNYYGFESAVPSDVTGSIRMGKPRSAHAVRYHNLQAVAHSLPADRKYRAIVAHAIRVLERSKGWDQASKVKAVSRLVQVYNNLAPSRYYARVLDQAIPRMRTKGSTVRTRSRQETFNRGLQYIQSLTRNHWMKRK</sequence>
<proteinExistence type="predicted"/>
<dbReference type="GeneID" id="94196875"/>
<evidence type="ECO:0000313" key="1">
    <source>
        <dbReference type="EMBL" id="GIX65394.1"/>
    </source>
</evidence>